<keyword evidence="1" id="KW-0472">Membrane</keyword>
<name>A0ABY7VPB6_9GAMM</name>
<evidence type="ECO:0000313" key="3">
    <source>
        <dbReference type="Proteomes" id="UP001215231"/>
    </source>
</evidence>
<organism evidence="2 3">
    <name type="scientific">Thalassomonas haliotis</name>
    <dbReference type="NCBI Taxonomy" id="485448"/>
    <lineage>
        <taxon>Bacteria</taxon>
        <taxon>Pseudomonadati</taxon>
        <taxon>Pseudomonadota</taxon>
        <taxon>Gammaproteobacteria</taxon>
        <taxon>Alteromonadales</taxon>
        <taxon>Colwelliaceae</taxon>
        <taxon>Thalassomonas</taxon>
    </lineage>
</organism>
<keyword evidence="1" id="KW-1133">Transmembrane helix</keyword>
<evidence type="ECO:0000313" key="2">
    <source>
        <dbReference type="EMBL" id="WDE14636.1"/>
    </source>
</evidence>
<protein>
    <submittedName>
        <fullName evidence="2">Uncharacterized protein</fullName>
    </submittedName>
</protein>
<evidence type="ECO:0000256" key="1">
    <source>
        <dbReference type="SAM" id="Phobius"/>
    </source>
</evidence>
<sequence>MKAYHLATLVITAGGILLCWGSL</sequence>
<reference evidence="2 3" key="1">
    <citation type="journal article" date="2022" name="Mar. Drugs">
        <title>Bioassay-Guided Fractionation Leads to the Detection of Cholic Acid Generated by the Rare Thalassomonas sp.</title>
        <authorList>
            <person name="Pheiffer F."/>
            <person name="Schneider Y.K."/>
            <person name="Hansen E.H."/>
            <person name="Andersen J.H."/>
            <person name="Isaksson J."/>
            <person name="Busche T."/>
            <person name="R C."/>
            <person name="Kalinowski J."/>
            <person name="Zyl L.V."/>
            <person name="Trindade M."/>
        </authorList>
    </citation>
    <scope>NUCLEOTIDE SEQUENCE [LARGE SCALE GENOMIC DNA]</scope>
    <source>
        <strain evidence="2 3">A5K-61T</strain>
    </source>
</reference>
<keyword evidence="1" id="KW-0812">Transmembrane</keyword>
<accession>A0ABY7VPB6</accession>
<proteinExistence type="predicted"/>
<dbReference type="Proteomes" id="UP001215231">
    <property type="component" value="Chromosome"/>
</dbReference>
<feature type="transmembrane region" description="Helical" evidence="1">
    <location>
        <begin position="6"/>
        <end position="22"/>
    </location>
</feature>
<keyword evidence="3" id="KW-1185">Reference proteome</keyword>
<gene>
    <name evidence="2" type="ORF">H3N35_23500</name>
</gene>
<dbReference type="EMBL" id="CP059693">
    <property type="protein sequence ID" value="WDE14636.1"/>
    <property type="molecule type" value="Genomic_DNA"/>
</dbReference>